<evidence type="ECO:0000256" key="4">
    <source>
        <dbReference type="ARBA" id="ARBA00007837"/>
    </source>
</evidence>
<comment type="subcellular location">
    <subcellularLocation>
        <location evidence="3">Cytoplasm</location>
    </subcellularLocation>
</comment>
<keyword evidence="9" id="KW-0808">Transferase</keyword>
<dbReference type="InterPro" id="IPR040442">
    <property type="entry name" value="Pyrv_kinase-like_dom_sf"/>
</dbReference>
<accession>A0A1M6BIK3</accession>
<dbReference type="SUPFAM" id="SSF52009">
    <property type="entry name" value="Phosphohistidine domain"/>
    <property type="match status" value="1"/>
</dbReference>
<dbReference type="InterPro" id="IPR008731">
    <property type="entry name" value="PTS_EIN"/>
</dbReference>
<dbReference type="InterPro" id="IPR000121">
    <property type="entry name" value="PEP_util_C"/>
</dbReference>
<feature type="domain" description="GAF" evidence="14">
    <location>
        <begin position="30"/>
        <end position="177"/>
    </location>
</feature>
<gene>
    <name evidence="15" type="ORF">SAMN02745165_00196</name>
</gene>
<evidence type="ECO:0000256" key="11">
    <source>
        <dbReference type="ARBA" id="ARBA00022723"/>
    </source>
</evidence>
<dbReference type="Gene3D" id="1.10.274.10">
    <property type="entry name" value="PtsI, HPr-binding domain"/>
    <property type="match status" value="1"/>
</dbReference>
<dbReference type="OrthoDB" id="9765468at2"/>
<keyword evidence="12" id="KW-0418">Kinase</keyword>
<dbReference type="Pfam" id="PF05524">
    <property type="entry name" value="PEP-utilisers_N"/>
    <property type="match status" value="1"/>
</dbReference>
<evidence type="ECO:0000256" key="7">
    <source>
        <dbReference type="ARBA" id="ARBA00022490"/>
    </source>
</evidence>
<proteinExistence type="inferred from homology"/>
<dbReference type="SUPFAM" id="SSF51621">
    <property type="entry name" value="Phosphoenolpyruvate/pyruvate domain"/>
    <property type="match status" value="1"/>
</dbReference>
<evidence type="ECO:0000256" key="8">
    <source>
        <dbReference type="ARBA" id="ARBA00022597"/>
    </source>
</evidence>
<dbReference type="InterPro" id="IPR036637">
    <property type="entry name" value="Phosphohistidine_dom_sf"/>
</dbReference>
<evidence type="ECO:0000259" key="14">
    <source>
        <dbReference type="SMART" id="SM00065"/>
    </source>
</evidence>
<dbReference type="RefSeq" id="WP_072904877.1">
    <property type="nucleotide sequence ID" value="NZ_FQZT01000001.1"/>
</dbReference>
<dbReference type="PROSITE" id="PS00742">
    <property type="entry name" value="PEP_ENZYMES_2"/>
    <property type="match status" value="1"/>
</dbReference>
<dbReference type="PANTHER" id="PTHR46244:SF6">
    <property type="entry name" value="PHOSPHOENOLPYRUVATE-PROTEIN PHOSPHOTRANSFERASE"/>
    <property type="match status" value="1"/>
</dbReference>
<dbReference type="PRINTS" id="PR01736">
    <property type="entry name" value="PHPHTRNFRASE"/>
</dbReference>
<dbReference type="InterPro" id="IPR008279">
    <property type="entry name" value="PEP-util_enz_mobile_dom"/>
</dbReference>
<evidence type="ECO:0000313" key="16">
    <source>
        <dbReference type="Proteomes" id="UP000184171"/>
    </source>
</evidence>
<dbReference type="Pfam" id="PF01590">
    <property type="entry name" value="GAF"/>
    <property type="match status" value="1"/>
</dbReference>
<comment type="cofactor">
    <cofactor evidence="2">
        <name>Mg(2+)</name>
        <dbReference type="ChEBI" id="CHEBI:18420"/>
    </cofactor>
</comment>
<keyword evidence="16" id="KW-1185">Reference proteome</keyword>
<keyword evidence="11" id="KW-0479">Metal-binding</keyword>
<dbReference type="Proteomes" id="UP000184171">
    <property type="component" value="Unassembled WGS sequence"/>
</dbReference>
<evidence type="ECO:0000256" key="5">
    <source>
        <dbReference type="ARBA" id="ARBA00012232"/>
    </source>
</evidence>
<organism evidence="15 16">
    <name type="scientific">Malonomonas rubra DSM 5091</name>
    <dbReference type="NCBI Taxonomy" id="1122189"/>
    <lineage>
        <taxon>Bacteria</taxon>
        <taxon>Pseudomonadati</taxon>
        <taxon>Thermodesulfobacteriota</taxon>
        <taxon>Desulfuromonadia</taxon>
        <taxon>Desulfuromonadales</taxon>
        <taxon>Geopsychrobacteraceae</taxon>
        <taxon>Malonomonas</taxon>
    </lineage>
</organism>
<dbReference type="GO" id="GO:0005737">
    <property type="term" value="C:cytoplasm"/>
    <property type="evidence" value="ECO:0007669"/>
    <property type="project" value="UniProtKB-SubCell"/>
</dbReference>
<dbReference type="Gene3D" id="3.30.450.40">
    <property type="match status" value="1"/>
</dbReference>
<dbReference type="InterPro" id="IPR050499">
    <property type="entry name" value="PEP-utilizing_PTS_enzyme"/>
</dbReference>
<reference evidence="15 16" key="1">
    <citation type="submission" date="2016-11" db="EMBL/GenBank/DDBJ databases">
        <authorList>
            <person name="Jaros S."/>
            <person name="Januszkiewicz K."/>
            <person name="Wedrychowicz H."/>
        </authorList>
    </citation>
    <scope>NUCLEOTIDE SEQUENCE [LARGE SCALE GENOMIC DNA]</scope>
    <source>
        <strain evidence="15 16">DSM 5091</strain>
    </source>
</reference>
<keyword evidence="7" id="KW-0963">Cytoplasm</keyword>
<dbReference type="GO" id="GO:0016301">
    <property type="term" value="F:kinase activity"/>
    <property type="evidence" value="ECO:0007669"/>
    <property type="project" value="UniProtKB-KW"/>
</dbReference>
<dbReference type="SUPFAM" id="SSF47831">
    <property type="entry name" value="Enzyme I of the PEP:sugar phosphotransferase system HPr-binding (sub)domain"/>
    <property type="match status" value="1"/>
</dbReference>
<sequence>MTPKVHKKSDNSLGLSTLQDISALILQSHDLDETLNNIVKLVSDRAHSEVCSIYLLDDDAVTLRLRASQGLDPASIGSVSLKIGEGLTGQVAKEQRLIALEEPQNHPHYRYFAETKEEQFHTFVGIPLFDRTLTIGVLVIQNRDLYHYSEEELSTLTTIAFQVASIVVNARLLDTIDNQQFLELETIGAEETQSRELDTEEYVVLRGQIAYPGVVSGQANIIDQQLGFADIFDEQDVNIEAELKKLDEALRKTRIQTLYLEKRVADKLSQEDAAIFHTHLMILEDRGFIERLHDRIEEGHSAPYALKKVIGGYLKAFGKMEDAYLRERAADMEDIGRRLLANLVGQVTEGLQLQHEGILVAKRLLPSDMAILDHELIRGMIIESNEANSHSVIMAKALGIPAVIGVKGALSQIEPDAELILDANAGAIYLNPSDSILDEYFRLEHDRLQEKERLDKLREVPATTRDNQRVMLRANIGLISDINIARKNGAEGVGLYRTEFPYMARSSFPDREDQYQLYKRVIEDFKGEPVTIRTLDIGGDKALPYFTPPQEDNPFMGWRSVRVSLDNREIFQTQIEAILMAAVHGPIRLLFPMISNFEEIRSCKEIVHEAKQNLKRLGIPYEENIPLGAMIEVPAAVRISPHLAKEVDFFSLGTNDLVQYLLAADRGNNLVERYYDPLHPAVLLSIEYLAQVAKQHDTDICLCGEMATDPACLLALIGLGIRQFSISAPYIPRLKEFINSIDSTEATKLAAEILTLPESKAIRARLLEKIDNFSAN</sequence>
<dbReference type="SUPFAM" id="SSF55781">
    <property type="entry name" value="GAF domain-like"/>
    <property type="match status" value="1"/>
</dbReference>
<protein>
    <recommendedName>
        <fullName evidence="5">phosphoenolpyruvate--protein phosphotransferase</fullName>
        <ecNumber evidence="5">2.7.3.9</ecNumber>
    </recommendedName>
</protein>
<dbReference type="STRING" id="1122189.SAMN02745165_00196"/>
<dbReference type="Gene3D" id="3.20.20.60">
    <property type="entry name" value="Phosphoenolpyruvate-binding domains"/>
    <property type="match status" value="1"/>
</dbReference>
<dbReference type="InterPro" id="IPR036618">
    <property type="entry name" value="PtsI_HPr-bd_sf"/>
</dbReference>
<dbReference type="AlphaFoldDB" id="A0A1M6BIK3"/>
<comment type="similarity">
    <text evidence="4">Belongs to the PEP-utilizing enzyme family.</text>
</comment>
<dbReference type="EMBL" id="FQZT01000001">
    <property type="protein sequence ID" value="SHI48541.1"/>
    <property type="molecule type" value="Genomic_DNA"/>
</dbReference>
<evidence type="ECO:0000256" key="9">
    <source>
        <dbReference type="ARBA" id="ARBA00022679"/>
    </source>
</evidence>
<dbReference type="InterPro" id="IPR015813">
    <property type="entry name" value="Pyrv/PenolPyrv_kinase-like_dom"/>
</dbReference>
<keyword evidence="6" id="KW-0813">Transport</keyword>
<dbReference type="InterPro" id="IPR003018">
    <property type="entry name" value="GAF"/>
</dbReference>
<dbReference type="Pfam" id="PF00391">
    <property type="entry name" value="PEP-utilizers"/>
    <property type="match status" value="1"/>
</dbReference>
<dbReference type="SMART" id="SM00065">
    <property type="entry name" value="GAF"/>
    <property type="match status" value="1"/>
</dbReference>
<evidence type="ECO:0000256" key="13">
    <source>
        <dbReference type="ARBA" id="ARBA00022842"/>
    </source>
</evidence>
<keyword evidence="8" id="KW-0762">Sugar transport</keyword>
<dbReference type="InterPro" id="IPR006318">
    <property type="entry name" value="PTS_EI-like"/>
</dbReference>
<dbReference type="NCBIfam" id="TIGR01417">
    <property type="entry name" value="PTS_I_fam"/>
    <property type="match status" value="1"/>
</dbReference>
<dbReference type="PANTHER" id="PTHR46244">
    <property type="entry name" value="PHOSPHOENOLPYRUVATE-PROTEIN PHOSPHOTRANSFERASE"/>
    <property type="match status" value="1"/>
</dbReference>
<evidence type="ECO:0000256" key="10">
    <source>
        <dbReference type="ARBA" id="ARBA00022683"/>
    </source>
</evidence>
<keyword evidence="13" id="KW-0460">Magnesium</keyword>
<dbReference type="InterPro" id="IPR029016">
    <property type="entry name" value="GAF-like_dom_sf"/>
</dbReference>
<dbReference type="Gene3D" id="3.50.30.10">
    <property type="entry name" value="Phosphohistidine domain"/>
    <property type="match status" value="1"/>
</dbReference>
<dbReference type="Pfam" id="PF02896">
    <property type="entry name" value="PEP-utilizers_C"/>
    <property type="match status" value="1"/>
</dbReference>
<dbReference type="GO" id="GO:0046872">
    <property type="term" value="F:metal ion binding"/>
    <property type="evidence" value="ECO:0007669"/>
    <property type="project" value="UniProtKB-KW"/>
</dbReference>
<dbReference type="GO" id="GO:0009401">
    <property type="term" value="P:phosphoenolpyruvate-dependent sugar phosphotransferase system"/>
    <property type="evidence" value="ECO:0007669"/>
    <property type="project" value="UniProtKB-KW"/>
</dbReference>
<evidence type="ECO:0000256" key="3">
    <source>
        <dbReference type="ARBA" id="ARBA00004496"/>
    </source>
</evidence>
<keyword evidence="10" id="KW-0598">Phosphotransferase system</keyword>
<dbReference type="InterPro" id="IPR023151">
    <property type="entry name" value="PEP_util_CS"/>
</dbReference>
<evidence type="ECO:0000313" key="15">
    <source>
        <dbReference type="EMBL" id="SHI48541.1"/>
    </source>
</evidence>
<comment type="catalytic activity">
    <reaction evidence="1">
        <text>L-histidyl-[protein] + phosphoenolpyruvate = N(pros)-phospho-L-histidyl-[protein] + pyruvate</text>
        <dbReference type="Rhea" id="RHEA:23880"/>
        <dbReference type="Rhea" id="RHEA-COMP:9745"/>
        <dbReference type="Rhea" id="RHEA-COMP:9746"/>
        <dbReference type="ChEBI" id="CHEBI:15361"/>
        <dbReference type="ChEBI" id="CHEBI:29979"/>
        <dbReference type="ChEBI" id="CHEBI:58702"/>
        <dbReference type="ChEBI" id="CHEBI:64837"/>
        <dbReference type="EC" id="2.7.3.9"/>
    </reaction>
</comment>
<dbReference type="EC" id="2.7.3.9" evidence="5"/>
<dbReference type="GO" id="GO:0008965">
    <property type="term" value="F:phosphoenolpyruvate-protein phosphotransferase activity"/>
    <property type="evidence" value="ECO:0007669"/>
    <property type="project" value="UniProtKB-EC"/>
</dbReference>
<evidence type="ECO:0000256" key="6">
    <source>
        <dbReference type="ARBA" id="ARBA00022448"/>
    </source>
</evidence>
<evidence type="ECO:0000256" key="1">
    <source>
        <dbReference type="ARBA" id="ARBA00000683"/>
    </source>
</evidence>
<evidence type="ECO:0000256" key="12">
    <source>
        <dbReference type="ARBA" id="ARBA00022777"/>
    </source>
</evidence>
<evidence type="ECO:0000256" key="2">
    <source>
        <dbReference type="ARBA" id="ARBA00001946"/>
    </source>
</evidence>
<name>A0A1M6BIK3_MALRU</name>